<protein>
    <recommendedName>
        <fullName evidence="2">Chitin-binding type-2 domain-containing protein</fullName>
    </recommendedName>
</protein>
<comment type="caution">
    <text evidence="3">The sequence shown here is derived from an EMBL/GenBank/DDBJ whole genome shotgun (WGS) entry which is preliminary data.</text>
</comment>
<feature type="signal peptide" evidence="1">
    <location>
        <begin position="1"/>
        <end position="19"/>
    </location>
</feature>
<dbReference type="SUPFAM" id="SSF57625">
    <property type="entry name" value="Invertebrate chitin-binding proteins"/>
    <property type="match status" value="1"/>
</dbReference>
<keyword evidence="1" id="KW-0732">Signal</keyword>
<dbReference type="Pfam" id="PF01607">
    <property type="entry name" value="CBM_14"/>
    <property type="match status" value="1"/>
</dbReference>
<dbReference type="AlphaFoldDB" id="A0A1D1VT18"/>
<evidence type="ECO:0000313" key="3">
    <source>
        <dbReference type="EMBL" id="GAV04695.1"/>
    </source>
</evidence>
<feature type="domain" description="Chitin-binding type-2" evidence="2">
    <location>
        <begin position="82"/>
        <end position="142"/>
    </location>
</feature>
<gene>
    <name evidence="3" type="primary">RvY_14940-1</name>
    <name evidence="3" type="synonym">RvY_14940.1</name>
    <name evidence="3" type="ORF">RvY_14940</name>
</gene>
<evidence type="ECO:0000259" key="2">
    <source>
        <dbReference type="PROSITE" id="PS50940"/>
    </source>
</evidence>
<dbReference type="OrthoDB" id="10065127at2759"/>
<dbReference type="InterPro" id="IPR036508">
    <property type="entry name" value="Chitin-bd_dom_sf"/>
</dbReference>
<organism evidence="3 4">
    <name type="scientific">Ramazzottius varieornatus</name>
    <name type="common">Water bear</name>
    <name type="synonym">Tardigrade</name>
    <dbReference type="NCBI Taxonomy" id="947166"/>
    <lineage>
        <taxon>Eukaryota</taxon>
        <taxon>Metazoa</taxon>
        <taxon>Ecdysozoa</taxon>
        <taxon>Tardigrada</taxon>
        <taxon>Eutardigrada</taxon>
        <taxon>Parachela</taxon>
        <taxon>Hypsibioidea</taxon>
        <taxon>Ramazzottiidae</taxon>
        <taxon>Ramazzottius</taxon>
    </lineage>
</organism>
<dbReference type="GO" id="GO:0005576">
    <property type="term" value="C:extracellular region"/>
    <property type="evidence" value="ECO:0007669"/>
    <property type="project" value="InterPro"/>
</dbReference>
<evidence type="ECO:0000256" key="1">
    <source>
        <dbReference type="SAM" id="SignalP"/>
    </source>
</evidence>
<keyword evidence="4" id="KW-1185">Reference proteome</keyword>
<name>A0A1D1VT18_RAMVA</name>
<evidence type="ECO:0000313" key="4">
    <source>
        <dbReference type="Proteomes" id="UP000186922"/>
    </source>
</evidence>
<dbReference type="PROSITE" id="PS50940">
    <property type="entry name" value="CHIT_BIND_II"/>
    <property type="match status" value="1"/>
</dbReference>
<sequence>MASRLVVFLLCGLCSYASAAALAGAQPETNQAQPQAAASTNAEQPVAAESSYGSYGYAPKYGGYQQPKYSSYGSEYAAPYVTGSCYGQYPGMYGNAEYDCKSYSVCQADGRLDVLYCPPYTRFNNYLGVCDWHFKVDSYCNPLYKEEPYNSYEKPSYGSYEKYESPKYSSYESPKYSNYEAPSYESYAPMKHSSYEAPSYGHRSVYKKY</sequence>
<reference evidence="3 4" key="1">
    <citation type="journal article" date="2016" name="Nat. Commun.">
        <title>Extremotolerant tardigrade genome and improved radiotolerance of human cultured cells by tardigrade-unique protein.</title>
        <authorList>
            <person name="Hashimoto T."/>
            <person name="Horikawa D.D."/>
            <person name="Saito Y."/>
            <person name="Kuwahara H."/>
            <person name="Kozuka-Hata H."/>
            <person name="Shin-I T."/>
            <person name="Minakuchi Y."/>
            <person name="Ohishi K."/>
            <person name="Motoyama A."/>
            <person name="Aizu T."/>
            <person name="Enomoto A."/>
            <person name="Kondo K."/>
            <person name="Tanaka S."/>
            <person name="Hara Y."/>
            <person name="Koshikawa S."/>
            <person name="Sagara H."/>
            <person name="Miura T."/>
            <person name="Yokobori S."/>
            <person name="Miyagawa K."/>
            <person name="Suzuki Y."/>
            <person name="Kubo T."/>
            <person name="Oyama M."/>
            <person name="Kohara Y."/>
            <person name="Fujiyama A."/>
            <person name="Arakawa K."/>
            <person name="Katayama T."/>
            <person name="Toyoda A."/>
            <person name="Kunieda T."/>
        </authorList>
    </citation>
    <scope>NUCLEOTIDE SEQUENCE [LARGE SCALE GENOMIC DNA]</scope>
    <source>
        <strain evidence="3 4">YOKOZUNA-1</strain>
    </source>
</reference>
<dbReference type="GO" id="GO:0008061">
    <property type="term" value="F:chitin binding"/>
    <property type="evidence" value="ECO:0007669"/>
    <property type="project" value="InterPro"/>
</dbReference>
<proteinExistence type="predicted"/>
<dbReference type="InterPro" id="IPR002557">
    <property type="entry name" value="Chitin-bd_dom"/>
</dbReference>
<feature type="chain" id="PRO_5008898804" description="Chitin-binding type-2 domain-containing protein" evidence="1">
    <location>
        <begin position="20"/>
        <end position="209"/>
    </location>
</feature>
<accession>A0A1D1VT18</accession>
<dbReference type="Gene3D" id="2.170.140.10">
    <property type="entry name" value="Chitin binding domain"/>
    <property type="match status" value="1"/>
</dbReference>
<dbReference type="EMBL" id="BDGG01000011">
    <property type="protein sequence ID" value="GAV04695.1"/>
    <property type="molecule type" value="Genomic_DNA"/>
</dbReference>
<dbReference type="Proteomes" id="UP000186922">
    <property type="component" value="Unassembled WGS sequence"/>
</dbReference>